<evidence type="ECO:0000256" key="2">
    <source>
        <dbReference type="ARBA" id="ARBA00023163"/>
    </source>
</evidence>
<dbReference type="GO" id="GO:0071144">
    <property type="term" value="C:heteromeric SMAD protein complex"/>
    <property type="evidence" value="ECO:0007669"/>
    <property type="project" value="TreeGrafter"/>
</dbReference>
<dbReference type="InterPro" id="IPR017855">
    <property type="entry name" value="SMAD-like_dom_sf"/>
</dbReference>
<dbReference type="GO" id="GO:0051239">
    <property type="term" value="P:regulation of multicellular organismal process"/>
    <property type="evidence" value="ECO:0007669"/>
    <property type="project" value="UniProtKB-ARBA"/>
</dbReference>
<protein>
    <submittedName>
        <fullName evidence="3">Uncharacterized protein</fullName>
    </submittedName>
</protein>
<dbReference type="GO" id="GO:0030154">
    <property type="term" value="P:cell differentiation"/>
    <property type="evidence" value="ECO:0007669"/>
    <property type="project" value="TreeGrafter"/>
</dbReference>
<dbReference type="InterPro" id="IPR001132">
    <property type="entry name" value="SMAD_dom_Dwarfin-type"/>
</dbReference>
<dbReference type="GO" id="GO:0009791">
    <property type="term" value="P:post-embryonic development"/>
    <property type="evidence" value="ECO:0007669"/>
    <property type="project" value="UniProtKB-ARBA"/>
</dbReference>
<dbReference type="GO" id="GO:0050793">
    <property type="term" value="P:regulation of developmental process"/>
    <property type="evidence" value="ECO:0007669"/>
    <property type="project" value="UniProtKB-ARBA"/>
</dbReference>
<dbReference type="GO" id="GO:0030509">
    <property type="term" value="P:BMP signaling pathway"/>
    <property type="evidence" value="ECO:0007669"/>
    <property type="project" value="TreeGrafter"/>
</dbReference>
<name>A0A7R8WC99_9CRUS</name>
<evidence type="ECO:0000256" key="1">
    <source>
        <dbReference type="ARBA" id="ARBA00023015"/>
    </source>
</evidence>
<gene>
    <name evidence="3" type="ORF">CTOB1V02_LOCUS4143</name>
</gene>
<accession>A0A7R8WC99</accession>
<dbReference type="GO" id="GO:0060395">
    <property type="term" value="P:SMAD protein signal transduction"/>
    <property type="evidence" value="ECO:0007669"/>
    <property type="project" value="TreeGrafter"/>
</dbReference>
<dbReference type="EMBL" id="OB660778">
    <property type="protein sequence ID" value="CAD7226219.1"/>
    <property type="molecule type" value="Genomic_DNA"/>
</dbReference>
<dbReference type="InterPro" id="IPR008984">
    <property type="entry name" value="SMAD_FHA_dom_sf"/>
</dbReference>
<dbReference type="GO" id="GO:0000981">
    <property type="term" value="F:DNA-binding transcription factor activity, RNA polymerase II-specific"/>
    <property type="evidence" value="ECO:0007669"/>
    <property type="project" value="TreeGrafter"/>
</dbReference>
<dbReference type="GO" id="GO:0009653">
    <property type="term" value="P:anatomical structure morphogenesis"/>
    <property type="evidence" value="ECO:0007669"/>
    <property type="project" value="TreeGrafter"/>
</dbReference>
<reference evidence="3" key="1">
    <citation type="submission" date="2020-11" db="EMBL/GenBank/DDBJ databases">
        <authorList>
            <person name="Tran Van P."/>
        </authorList>
    </citation>
    <scope>NUCLEOTIDE SEQUENCE</scope>
</reference>
<dbReference type="Gene3D" id="2.60.200.10">
    <property type="match status" value="1"/>
</dbReference>
<dbReference type="SUPFAM" id="SSF49879">
    <property type="entry name" value="SMAD/FHA domain"/>
    <property type="match status" value="1"/>
</dbReference>
<dbReference type="Pfam" id="PF03166">
    <property type="entry name" value="MH2"/>
    <property type="match status" value="1"/>
</dbReference>
<proteinExistence type="predicted"/>
<dbReference type="AlphaFoldDB" id="A0A7R8WC99"/>
<dbReference type="InterPro" id="IPR013790">
    <property type="entry name" value="Dwarfin"/>
</dbReference>
<evidence type="ECO:0000313" key="3">
    <source>
        <dbReference type="EMBL" id="CAD7226219.1"/>
    </source>
</evidence>
<keyword evidence="1" id="KW-0805">Transcription regulation</keyword>
<dbReference type="PROSITE" id="PS51076">
    <property type="entry name" value="MH2"/>
    <property type="match status" value="1"/>
</dbReference>
<sequence length="138" mass="15977">MSSSSYRPQAFLKLLNQLKSHYVSRLSKRNSFEQFEERCQELFACVSRRQTITSTPCCNLKIFNNQEFAQLLSQRVSEGFERVYELTRMCTIRISFVKGWGADYSLRVLNGGGKTYAMESTCKSSFFIGLKRVLKLIN</sequence>
<dbReference type="GO" id="GO:0070411">
    <property type="term" value="F:I-SMAD binding"/>
    <property type="evidence" value="ECO:0007669"/>
    <property type="project" value="TreeGrafter"/>
</dbReference>
<dbReference type="PANTHER" id="PTHR13703">
    <property type="entry name" value="SMAD"/>
    <property type="match status" value="1"/>
</dbReference>
<dbReference type="OrthoDB" id="5794312at2759"/>
<dbReference type="GO" id="GO:0000978">
    <property type="term" value="F:RNA polymerase II cis-regulatory region sequence-specific DNA binding"/>
    <property type="evidence" value="ECO:0007669"/>
    <property type="project" value="TreeGrafter"/>
</dbReference>
<organism evidence="3">
    <name type="scientific">Cyprideis torosa</name>
    <dbReference type="NCBI Taxonomy" id="163714"/>
    <lineage>
        <taxon>Eukaryota</taxon>
        <taxon>Metazoa</taxon>
        <taxon>Ecdysozoa</taxon>
        <taxon>Arthropoda</taxon>
        <taxon>Crustacea</taxon>
        <taxon>Oligostraca</taxon>
        <taxon>Ostracoda</taxon>
        <taxon>Podocopa</taxon>
        <taxon>Podocopida</taxon>
        <taxon>Cytherocopina</taxon>
        <taxon>Cytheroidea</taxon>
        <taxon>Cytherideidae</taxon>
        <taxon>Cyprideis</taxon>
    </lineage>
</organism>
<keyword evidence="2" id="KW-0804">Transcription</keyword>